<dbReference type="OMA" id="CLNFAFT"/>
<feature type="transmembrane region" description="Helical" evidence="1">
    <location>
        <begin position="58"/>
        <end position="82"/>
    </location>
</feature>
<keyword evidence="1" id="KW-0472">Membrane</keyword>
<accession>A0A2R6PHX1</accession>
<feature type="transmembrane region" description="Helical" evidence="1">
    <location>
        <begin position="94"/>
        <end position="111"/>
    </location>
</feature>
<dbReference type="InParanoid" id="A0A2R6PHX1"/>
<evidence type="ECO:0000256" key="1">
    <source>
        <dbReference type="SAM" id="Phobius"/>
    </source>
</evidence>
<keyword evidence="3" id="KW-1185">Reference proteome</keyword>
<reference evidence="2 3" key="1">
    <citation type="submission" date="2017-07" db="EMBL/GenBank/DDBJ databases">
        <title>An improved, manually edited Actinidia chinensis var. chinensis (kiwifruit) genome highlights the challenges associated with draft genomes and gene prediction in plants.</title>
        <authorList>
            <person name="Pilkington S."/>
            <person name="Crowhurst R."/>
            <person name="Hilario E."/>
            <person name="Nardozza S."/>
            <person name="Fraser L."/>
            <person name="Peng Y."/>
            <person name="Gunaseelan K."/>
            <person name="Simpson R."/>
            <person name="Tahir J."/>
            <person name="Deroles S."/>
            <person name="Templeton K."/>
            <person name="Luo Z."/>
            <person name="Davy M."/>
            <person name="Cheng C."/>
            <person name="Mcneilage M."/>
            <person name="Scaglione D."/>
            <person name="Liu Y."/>
            <person name="Zhang Q."/>
            <person name="Datson P."/>
            <person name="De Silva N."/>
            <person name="Gardiner S."/>
            <person name="Bassett H."/>
            <person name="Chagne D."/>
            <person name="Mccallum J."/>
            <person name="Dzierzon H."/>
            <person name="Deng C."/>
            <person name="Wang Y.-Y."/>
            <person name="Barron N."/>
            <person name="Manako K."/>
            <person name="Bowen J."/>
            <person name="Foster T."/>
            <person name="Erridge Z."/>
            <person name="Tiffin H."/>
            <person name="Waite C."/>
            <person name="Davies K."/>
            <person name="Grierson E."/>
            <person name="Laing W."/>
            <person name="Kirk R."/>
            <person name="Chen X."/>
            <person name="Wood M."/>
            <person name="Montefiori M."/>
            <person name="Brummell D."/>
            <person name="Schwinn K."/>
            <person name="Catanach A."/>
            <person name="Fullerton C."/>
            <person name="Li D."/>
            <person name="Meiyalaghan S."/>
            <person name="Nieuwenhuizen N."/>
            <person name="Read N."/>
            <person name="Prakash R."/>
            <person name="Hunter D."/>
            <person name="Zhang H."/>
            <person name="Mckenzie M."/>
            <person name="Knabel M."/>
            <person name="Harris A."/>
            <person name="Allan A."/>
            <person name="Chen A."/>
            <person name="Janssen B."/>
            <person name="Plunkett B."/>
            <person name="Dwamena C."/>
            <person name="Voogd C."/>
            <person name="Leif D."/>
            <person name="Lafferty D."/>
            <person name="Souleyre E."/>
            <person name="Varkonyi-Gasic E."/>
            <person name="Gambi F."/>
            <person name="Hanley J."/>
            <person name="Yao J.-L."/>
            <person name="Cheung J."/>
            <person name="David K."/>
            <person name="Warren B."/>
            <person name="Marsh K."/>
            <person name="Snowden K."/>
            <person name="Lin-Wang K."/>
            <person name="Brian L."/>
            <person name="Martinez-Sanchez M."/>
            <person name="Wang M."/>
            <person name="Ileperuma N."/>
            <person name="Macnee N."/>
            <person name="Campin R."/>
            <person name="Mcatee P."/>
            <person name="Drummond R."/>
            <person name="Espley R."/>
            <person name="Ireland H."/>
            <person name="Wu R."/>
            <person name="Atkinson R."/>
            <person name="Karunairetnam S."/>
            <person name="Bulley S."/>
            <person name="Chunkath S."/>
            <person name="Hanley Z."/>
            <person name="Storey R."/>
            <person name="Thrimawithana A."/>
            <person name="Thomson S."/>
            <person name="David C."/>
            <person name="Testolin R."/>
        </authorList>
    </citation>
    <scope>NUCLEOTIDE SEQUENCE [LARGE SCALE GENOMIC DNA]</scope>
    <source>
        <strain evidence="3">cv. Red5</strain>
        <tissue evidence="2">Young leaf</tissue>
    </source>
</reference>
<protein>
    <submittedName>
        <fullName evidence="2">Valine--tRNA ligase</fullName>
    </submittedName>
</protein>
<evidence type="ECO:0000313" key="2">
    <source>
        <dbReference type="EMBL" id="PSR91240.1"/>
    </source>
</evidence>
<comment type="caution">
    <text evidence="2">The sequence shown here is derived from an EMBL/GenBank/DDBJ whole genome shotgun (WGS) entry which is preliminary data.</text>
</comment>
<dbReference type="GO" id="GO:0016874">
    <property type="term" value="F:ligase activity"/>
    <property type="evidence" value="ECO:0007669"/>
    <property type="project" value="UniProtKB-KW"/>
</dbReference>
<keyword evidence="1" id="KW-1133">Transmembrane helix</keyword>
<reference evidence="3" key="2">
    <citation type="journal article" date="2018" name="BMC Genomics">
        <title>A manually annotated Actinidia chinensis var. chinensis (kiwifruit) genome highlights the challenges associated with draft genomes and gene prediction in plants.</title>
        <authorList>
            <person name="Pilkington S.M."/>
            <person name="Crowhurst R."/>
            <person name="Hilario E."/>
            <person name="Nardozza S."/>
            <person name="Fraser L."/>
            <person name="Peng Y."/>
            <person name="Gunaseelan K."/>
            <person name="Simpson R."/>
            <person name="Tahir J."/>
            <person name="Deroles S.C."/>
            <person name="Templeton K."/>
            <person name="Luo Z."/>
            <person name="Davy M."/>
            <person name="Cheng C."/>
            <person name="McNeilage M."/>
            <person name="Scaglione D."/>
            <person name="Liu Y."/>
            <person name="Zhang Q."/>
            <person name="Datson P."/>
            <person name="De Silva N."/>
            <person name="Gardiner S.E."/>
            <person name="Bassett H."/>
            <person name="Chagne D."/>
            <person name="McCallum J."/>
            <person name="Dzierzon H."/>
            <person name="Deng C."/>
            <person name="Wang Y.Y."/>
            <person name="Barron L."/>
            <person name="Manako K."/>
            <person name="Bowen J."/>
            <person name="Foster T.M."/>
            <person name="Erridge Z.A."/>
            <person name="Tiffin H."/>
            <person name="Waite C.N."/>
            <person name="Davies K.M."/>
            <person name="Grierson E.P."/>
            <person name="Laing W.A."/>
            <person name="Kirk R."/>
            <person name="Chen X."/>
            <person name="Wood M."/>
            <person name="Montefiori M."/>
            <person name="Brummell D.A."/>
            <person name="Schwinn K.E."/>
            <person name="Catanach A."/>
            <person name="Fullerton C."/>
            <person name="Li D."/>
            <person name="Meiyalaghan S."/>
            <person name="Nieuwenhuizen N."/>
            <person name="Read N."/>
            <person name="Prakash R."/>
            <person name="Hunter D."/>
            <person name="Zhang H."/>
            <person name="McKenzie M."/>
            <person name="Knabel M."/>
            <person name="Harris A."/>
            <person name="Allan A.C."/>
            <person name="Gleave A."/>
            <person name="Chen A."/>
            <person name="Janssen B.J."/>
            <person name="Plunkett B."/>
            <person name="Ampomah-Dwamena C."/>
            <person name="Voogd C."/>
            <person name="Leif D."/>
            <person name="Lafferty D."/>
            <person name="Souleyre E.J.F."/>
            <person name="Varkonyi-Gasic E."/>
            <person name="Gambi F."/>
            <person name="Hanley J."/>
            <person name="Yao J.L."/>
            <person name="Cheung J."/>
            <person name="David K.M."/>
            <person name="Warren B."/>
            <person name="Marsh K."/>
            <person name="Snowden K.C."/>
            <person name="Lin-Wang K."/>
            <person name="Brian L."/>
            <person name="Martinez-Sanchez M."/>
            <person name="Wang M."/>
            <person name="Ileperuma N."/>
            <person name="Macnee N."/>
            <person name="Campin R."/>
            <person name="McAtee P."/>
            <person name="Drummond R.S.M."/>
            <person name="Espley R.V."/>
            <person name="Ireland H.S."/>
            <person name="Wu R."/>
            <person name="Atkinson R.G."/>
            <person name="Karunairetnam S."/>
            <person name="Bulley S."/>
            <person name="Chunkath S."/>
            <person name="Hanley Z."/>
            <person name="Storey R."/>
            <person name="Thrimawithana A.H."/>
            <person name="Thomson S."/>
            <person name="David C."/>
            <person name="Testolin R."/>
            <person name="Huang H."/>
            <person name="Hellens R.P."/>
            <person name="Schaffer R.J."/>
        </authorList>
    </citation>
    <scope>NUCLEOTIDE SEQUENCE [LARGE SCALE GENOMIC DNA]</scope>
    <source>
        <strain evidence="3">cv. Red5</strain>
    </source>
</reference>
<feature type="transmembrane region" description="Helical" evidence="1">
    <location>
        <begin position="20"/>
        <end position="38"/>
    </location>
</feature>
<dbReference type="OrthoDB" id="1716910at2759"/>
<dbReference type="Gramene" id="PSR91240">
    <property type="protein sequence ID" value="PSR91240"/>
    <property type="gene ID" value="CEY00_Acc28582"/>
</dbReference>
<keyword evidence="1" id="KW-0812">Transmembrane</keyword>
<gene>
    <name evidence="2" type="ORF">CEY00_Acc28582</name>
</gene>
<evidence type="ECO:0000313" key="3">
    <source>
        <dbReference type="Proteomes" id="UP000241394"/>
    </source>
</evidence>
<dbReference type="EMBL" id="NKQK01000025">
    <property type="protein sequence ID" value="PSR91240.1"/>
    <property type="molecule type" value="Genomic_DNA"/>
</dbReference>
<dbReference type="AlphaFoldDB" id="A0A2R6PHX1"/>
<sequence>MGKTFAISSAKTFAISSAPLEEIIFGVSFLTALGLLKLPFEEIGGNPVPTFIFKDRPFFFHAFLLCLNFAFTGAVITIYLRLGYPKVARHCRRLAIASIATAGAILVWLAVP</sequence>
<keyword evidence="2" id="KW-0436">Ligase</keyword>
<proteinExistence type="predicted"/>
<name>A0A2R6PHX1_ACTCC</name>
<dbReference type="Proteomes" id="UP000241394">
    <property type="component" value="Chromosome LG25"/>
</dbReference>
<organism evidence="2 3">
    <name type="scientific">Actinidia chinensis var. chinensis</name>
    <name type="common">Chinese soft-hair kiwi</name>
    <dbReference type="NCBI Taxonomy" id="1590841"/>
    <lineage>
        <taxon>Eukaryota</taxon>
        <taxon>Viridiplantae</taxon>
        <taxon>Streptophyta</taxon>
        <taxon>Embryophyta</taxon>
        <taxon>Tracheophyta</taxon>
        <taxon>Spermatophyta</taxon>
        <taxon>Magnoliopsida</taxon>
        <taxon>eudicotyledons</taxon>
        <taxon>Gunneridae</taxon>
        <taxon>Pentapetalae</taxon>
        <taxon>asterids</taxon>
        <taxon>Ericales</taxon>
        <taxon>Actinidiaceae</taxon>
        <taxon>Actinidia</taxon>
    </lineage>
</organism>